<comment type="similarity">
    <text evidence="2 7">Belongs to the FlgA family.</text>
</comment>
<comment type="caution">
    <text evidence="9">The sequence shown here is derived from an EMBL/GenBank/DDBJ whole genome shotgun (WGS) entry which is preliminary data.</text>
</comment>
<dbReference type="Gene3D" id="2.30.30.760">
    <property type="match status" value="1"/>
</dbReference>
<evidence type="ECO:0000313" key="10">
    <source>
        <dbReference type="Proteomes" id="UP001108027"/>
    </source>
</evidence>
<dbReference type="InterPro" id="IPR041231">
    <property type="entry name" value="FlgA_N"/>
</dbReference>
<protein>
    <recommendedName>
        <fullName evidence="3 7">Flagella basal body P-ring formation protein FlgA</fullName>
    </recommendedName>
</protein>
<dbReference type="GO" id="GO:0042597">
    <property type="term" value="C:periplasmic space"/>
    <property type="evidence" value="ECO:0007669"/>
    <property type="project" value="UniProtKB-SubCell"/>
</dbReference>
<feature type="chain" id="PRO_5040547302" description="Flagella basal body P-ring formation protein FlgA" evidence="7">
    <location>
        <begin position="29"/>
        <end position="236"/>
    </location>
</feature>
<dbReference type="PANTHER" id="PTHR36307:SF1">
    <property type="entry name" value="FLAGELLA BASAL BODY P-RING FORMATION PROTEIN FLGA"/>
    <property type="match status" value="1"/>
</dbReference>
<keyword evidence="7" id="KW-1005">Bacterial flagellum biogenesis</keyword>
<dbReference type="Proteomes" id="UP001108027">
    <property type="component" value="Unassembled WGS sequence"/>
</dbReference>
<keyword evidence="5 7" id="KW-0574">Periplasm</keyword>
<reference evidence="9" key="1">
    <citation type="submission" date="2021-10" db="EMBL/GenBank/DDBJ databases">
        <title>The diversity and Nitrogen Metabolism of Culturable Nitrate-Utilizing Bacteria Within the Oxygen Minimum Zone of the Changjiang (Yangtze River)Estuary.</title>
        <authorList>
            <person name="Zhang D."/>
            <person name="Zheng J."/>
            <person name="Liu S."/>
            <person name="He W."/>
        </authorList>
    </citation>
    <scope>NUCLEOTIDE SEQUENCE</scope>
    <source>
        <strain evidence="9">FXH-223</strain>
    </source>
</reference>
<evidence type="ECO:0000313" key="9">
    <source>
        <dbReference type="EMBL" id="MCC4308106.1"/>
    </source>
</evidence>
<evidence type="ECO:0000256" key="5">
    <source>
        <dbReference type="ARBA" id="ARBA00022764"/>
    </source>
</evidence>
<dbReference type="Gene3D" id="3.90.1210.10">
    <property type="entry name" value="Antifreeze-like/N-acetylneuraminic acid synthase C-terminal domain"/>
    <property type="match status" value="1"/>
</dbReference>
<evidence type="ECO:0000256" key="3">
    <source>
        <dbReference type="ARBA" id="ARBA00014754"/>
    </source>
</evidence>
<keyword evidence="9" id="KW-0969">Cilium</keyword>
<keyword evidence="10" id="KW-1185">Reference proteome</keyword>
<comment type="subcellular location">
    <subcellularLocation>
        <location evidence="1 7">Periplasm</location>
    </subcellularLocation>
</comment>
<keyword evidence="4 7" id="KW-0732">Signal</keyword>
<dbReference type="InterPro" id="IPR039246">
    <property type="entry name" value="Flagellar_FlgA"/>
</dbReference>
<dbReference type="GO" id="GO:0044780">
    <property type="term" value="P:bacterial-type flagellum assembly"/>
    <property type="evidence" value="ECO:0007669"/>
    <property type="project" value="InterPro"/>
</dbReference>
<sequence length="236" mass="25042">MPCSPPRRLVLLLCLLSGPGLCAPSATAGDPAAVDPVAKVVRAFLEQRAASLNGTVQVTVAPATATLPPCPAPQAFLPGHGQPLAGRVTVGVRCQDAGASVRYRRARVSVTGDYWVTARPLDAGTVIDADMLARRRGDLATLPDQALLRRDQLLGRETRRPLAAGVVPQSHQVRRPPLIERRQPVTLVAGGEGFRITREGRALDNAGLGGQIRVRLPDRRVVTARVTGPGEARVSY</sequence>
<dbReference type="NCBIfam" id="TIGR03170">
    <property type="entry name" value="flgA_cterm"/>
    <property type="match status" value="1"/>
</dbReference>
<evidence type="ECO:0000256" key="2">
    <source>
        <dbReference type="ARBA" id="ARBA00010474"/>
    </source>
</evidence>
<dbReference type="Pfam" id="PF17656">
    <property type="entry name" value="ChapFlgA_N"/>
    <property type="match status" value="1"/>
</dbReference>
<dbReference type="InterPro" id="IPR017585">
    <property type="entry name" value="SAF_FlgA"/>
</dbReference>
<evidence type="ECO:0000259" key="8">
    <source>
        <dbReference type="SMART" id="SM00858"/>
    </source>
</evidence>
<keyword evidence="9" id="KW-0282">Flagellum</keyword>
<keyword evidence="9" id="KW-0966">Cell projection</keyword>
<dbReference type="AlphaFoldDB" id="A0A9Q3UJ32"/>
<evidence type="ECO:0000256" key="4">
    <source>
        <dbReference type="ARBA" id="ARBA00022729"/>
    </source>
</evidence>
<dbReference type="PANTHER" id="PTHR36307">
    <property type="entry name" value="FLAGELLA BASAL BODY P-RING FORMATION PROTEIN FLGA"/>
    <property type="match status" value="1"/>
</dbReference>
<comment type="function">
    <text evidence="6 7">Involved in the assembly process of the P-ring formation. It may associate with FlgF on the rod constituting a structure essential for the P-ring assembly or may act as a modulator protein for the P-ring assembly.</text>
</comment>
<proteinExistence type="inferred from homology"/>
<dbReference type="Pfam" id="PF13144">
    <property type="entry name" value="ChapFlgA"/>
    <property type="match status" value="1"/>
</dbReference>
<evidence type="ECO:0000256" key="1">
    <source>
        <dbReference type="ARBA" id="ARBA00004418"/>
    </source>
</evidence>
<evidence type="ECO:0000256" key="6">
    <source>
        <dbReference type="ARBA" id="ARBA00025643"/>
    </source>
</evidence>
<feature type="signal peptide" evidence="7">
    <location>
        <begin position="1"/>
        <end position="28"/>
    </location>
</feature>
<evidence type="ECO:0000256" key="7">
    <source>
        <dbReference type="RuleBase" id="RU362063"/>
    </source>
</evidence>
<organism evidence="9 10">
    <name type="scientific">Alloalcanivorax marinus</name>
    <dbReference type="NCBI Taxonomy" id="1177169"/>
    <lineage>
        <taxon>Bacteria</taxon>
        <taxon>Pseudomonadati</taxon>
        <taxon>Pseudomonadota</taxon>
        <taxon>Gammaproteobacteria</taxon>
        <taxon>Oceanospirillales</taxon>
        <taxon>Alcanivoracaceae</taxon>
        <taxon>Alloalcanivorax</taxon>
    </lineage>
</organism>
<name>A0A9Q3UJ32_9GAMM</name>
<accession>A0A9Q3UJ32</accession>
<dbReference type="CDD" id="cd11614">
    <property type="entry name" value="SAF_CpaB_FlgA_like"/>
    <property type="match status" value="1"/>
</dbReference>
<dbReference type="SMART" id="SM00858">
    <property type="entry name" value="SAF"/>
    <property type="match status" value="1"/>
</dbReference>
<dbReference type="InterPro" id="IPR013974">
    <property type="entry name" value="SAF"/>
</dbReference>
<feature type="domain" description="SAF" evidence="8">
    <location>
        <begin position="112"/>
        <end position="174"/>
    </location>
</feature>
<dbReference type="RefSeq" id="WP_228233417.1">
    <property type="nucleotide sequence ID" value="NZ_JAJGNA010000005.1"/>
</dbReference>
<gene>
    <name evidence="9" type="primary">flgA</name>
    <name evidence="9" type="ORF">LL252_05930</name>
</gene>
<dbReference type="EMBL" id="JAJGNA010000005">
    <property type="protein sequence ID" value="MCC4308106.1"/>
    <property type="molecule type" value="Genomic_DNA"/>
</dbReference>